<reference evidence="1 2" key="1">
    <citation type="submission" date="2021-01" db="EMBL/GenBank/DDBJ databases">
        <title>Genomic Encyclopedia of Type Strains, Phase IV (KMG-IV): sequencing the most valuable type-strain genomes for metagenomic binning, comparative biology and taxonomic classification.</title>
        <authorList>
            <person name="Goeker M."/>
        </authorList>
    </citation>
    <scope>NUCLEOTIDE SEQUENCE [LARGE SCALE GENOMIC DNA]</scope>
    <source>
        <strain evidence="1 2">DSM 25540</strain>
    </source>
</reference>
<dbReference type="Proteomes" id="UP000741863">
    <property type="component" value="Unassembled WGS sequence"/>
</dbReference>
<name>A0ABS2PHN1_9BACL</name>
<evidence type="ECO:0000313" key="1">
    <source>
        <dbReference type="EMBL" id="MBM7634944.1"/>
    </source>
</evidence>
<gene>
    <name evidence="1" type="ORF">JOD17_004071</name>
</gene>
<comment type="caution">
    <text evidence="1">The sequence shown here is derived from an EMBL/GenBank/DDBJ whole genome shotgun (WGS) entry which is preliminary data.</text>
</comment>
<organism evidence="1 2">
    <name type="scientific">Geomicrobium sediminis</name>
    <dbReference type="NCBI Taxonomy" id="1347788"/>
    <lineage>
        <taxon>Bacteria</taxon>
        <taxon>Bacillati</taxon>
        <taxon>Bacillota</taxon>
        <taxon>Bacilli</taxon>
        <taxon>Bacillales</taxon>
        <taxon>Geomicrobium</taxon>
    </lineage>
</organism>
<keyword evidence="2" id="KW-1185">Reference proteome</keyword>
<proteinExistence type="predicted"/>
<sequence length="75" mass="8701">MTLKSCRLIENTEKIVGRTTVEIAIYDDNTGDLRKRLVRVSEGLPRRLARQNAIEEALREAEQLGYEHVSNRKLY</sequence>
<dbReference type="EMBL" id="JAFBEC010000019">
    <property type="protein sequence ID" value="MBM7634944.1"/>
    <property type="molecule type" value="Genomic_DNA"/>
</dbReference>
<evidence type="ECO:0000313" key="2">
    <source>
        <dbReference type="Proteomes" id="UP000741863"/>
    </source>
</evidence>
<protein>
    <submittedName>
        <fullName evidence="1">Uncharacterized protein</fullName>
    </submittedName>
</protein>
<accession>A0ABS2PHN1</accession>